<organism evidence="2">
    <name type="scientific">Physcomitrium patens</name>
    <name type="common">Spreading-leaved earth moss</name>
    <name type="synonym">Physcomitrella patens</name>
    <dbReference type="NCBI Taxonomy" id="3218"/>
    <lineage>
        <taxon>Eukaryota</taxon>
        <taxon>Viridiplantae</taxon>
        <taxon>Streptophyta</taxon>
        <taxon>Embryophyta</taxon>
        <taxon>Bryophyta</taxon>
        <taxon>Bryophytina</taxon>
        <taxon>Bryopsida</taxon>
        <taxon>Funariidae</taxon>
        <taxon>Funariales</taxon>
        <taxon>Funariaceae</taxon>
        <taxon>Physcomitrium</taxon>
    </lineage>
</organism>
<name>A0A2K1IIZ0_PHYPA</name>
<evidence type="ECO:0000313" key="2">
    <source>
        <dbReference type="EMBL" id="PNR29244.1"/>
    </source>
</evidence>
<reference evidence="2 4" key="2">
    <citation type="journal article" date="2018" name="Plant J.">
        <title>The Physcomitrella patens chromosome-scale assembly reveals moss genome structure and evolution.</title>
        <authorList>
            <person name="Lang D."/>
            <person name="Ullrich K.K."/>
            <person name="Murat F."/>
            <person name="Fuchs J."/>
            <person name="Jenkins J."/>
            <person name="Haas F.B."/>
            <person name="Piednoel M."/>
            <person name="Gundlach H."/>
            <person name="Van Bel M."/>
            <person name="Meyberg R."/>
            <person name="Vives C."/>
            <person name="Morata J."/>
            <person name="Symeonidi A."/>
            <person name="Hiss M."/>
            <person name="Muchero W."/>
            <person name="Kamisugi Y."/>
            <person name="Saleh O."/>
            <person name="Blanc G."/>
            <person name="Decker E.L."/>
            <person name="van Gessel N."/>
            <person name="Grimwood J."/>
            <person name="Hayes R.D."/>
            <person name="Graham S.W."/>
            <person name="Gunter L.E."/>
            <person name="McDaniel S.F."/>
            <person name="Hoernstein S.N.W."/>
            <person name="Larsson A."/>
            <person name="Li F.W."/>
            <person name="Perroud P.F."/>
            <person name="Phillips J."/>
            <person name="Ranjan P."/>
            <person name="Rokshar D.S."/>
            <person name="Rothfels C.J."/>
            <person name="Schneider L."/>
            <person name="Shu S."/>
            <person name="Stevenson D.W."/>
            <person name="Thummler F."/>
            <person name="Tillich M."/>
            <person name="Villarreal Aguilar J.C."/>
            <person name="Widiez T."/>
            <person name="Wong G.K."/>
            <person name="Wymore A."/>
            <person name="Zhang Y."/>
            <person name="Zimmer A.D."/>
            <person name="Quatrano R.S."/>
            <person name="Mayer K.F.X."/>
            <person name="Goodstein D."/>
            <person name="Casacuberta J.M."/>
            <person name="Vandepoele K."/>
            <person name="Reski R."/>
            <person name="Cuming A.C."/>
            <person name="Tuskan G.A."/>
            <person name="Maumus F."/>
            <person name="Salse J."/>
            <person name="Schmutz J."/>
            <person name="Rensing S.A."/>
        </authorList>
    </citation>
    <scope>NUCLEOTIDE SEQUENCE [LARGE SCALE GENOMIC DNA]</scope>
    <source>
        <strain evidence="3 4">cv. Gransden 2004</strain>
    </source>
</reference>
<protein>
    <recommendedName>
        <fullName evidence="1">PsbP C-terminal domain-containing protein</fullName>
    </recommendedName>
</protein>
<evidence type="ECO:0000313" key="3">
    <source>
        <dbReference type="EnsemblPlants" id="Pp3c23_11560V3.1"/>
    </source>
</evidence>
<dbReference type="GO" id="GO:0015979">
    <property type="term" value="P:photosynthesis"/>
    <property type="evidence" value="ECO:0007669"/>
    <property type="project" value="InterPro"/>
</dbReference>
<dbReference type="GO" id="GO:0005509">
    <property type="term" value="F:calcium ion binding"/>
    <property type="evidence" value="ECO:0007669"/>
    <property type="project" value="InterPro"/>
</dbReference>
<gene>
    <name evidence="3" type="primary">LOC112275590</name>
    <name evidence="2" type="ORF">PHYPA_027936</name>
</gene>
<dbReference type="Pfam" id="PF01789">
    <property type="entry name" value="PsbP"/>
    <property type="match status" value="1"/>
</dbReference>
<dbReference type="GO" id="GO:0009654">
    <property type="term" value="C:photosystem II oxygen evolving complex"/>
    <property type="evidence" value="ECO:0007669"/>
    <property type="project" value="InterPro"/>
</dbReference>
<dbReference type="Gramene" id="Pp3c23_11560V3.1">
    <property type="protein sequence ID" value="Pp3c23_11560V3.1"/>
    <property type="gene ID" value="Pp3c23_11560"/>
</dbReference>
<dbReference type="Proteomes" id="UP000006727">
    <property type="component" value="Chromosome 23"/>
</dbReference>
<dbReference type="InterPro" id="IPR016123">
    <property type="entry name" value="Mog1/PsbP_a/b/a-sand"/>
</dbReference>
<dbReference type="PaxDb" id="3218-PP1S137_114V6.1"/>
<dbReference type="SUPFAM" id="SSF55724">
    <property type="entry name" value="Mog1p/PsbP-like"/>
    <property type="match status" value="1"/>
</dbReference>
<sequence length="255" mass="27810">MTLLQPVVGALYRPRISGLGSEGFNVRRCWDKKLLHCQSNFIAVAARSVAVAELGKSELGYDISSKRGVNPGASFTVPLLAAILISCPPALSAEMAMDSANTQCSLKRVQANGYDYAYPECWVRDKIRGIEVLAHDPEVSELNMSIFTSPVQSGTLSGSAEEVGGAIIAQYLKSPTISKAELLGVVLKEDESSNRIYSFELSVEAGSKQRHLLTKLIRTDRKVLSLTLQVPEELWSSYASCMKSVTDNFKQTTLM</sequence>
<evidence type="ECO:0000259" key="1">
    <source>
        <dbReference type="Pfam" id="PF01789"/>
    </source>
</evidence>
<proteinExistence type="predicted"/>
<reference evidence="2 4" key="1">
    <citation type="journal article" date="2008" name="Science">
        <title>The Physcomitrella genome reveals evolutionary insights into the conquest of land by plants.</title>
        <authorList>
            <person name="Rensing S."/>
            <person name="Lang D."/>
            <person name="Zimmer A."/>
            <person name="Terry A."/>
            <person name="Salamov A."/>
            <person name="Shapiro H."/>
            <person name="Nishiyama T."/>
            <person name="Perroud P.-F."/>
            <person name="Lindquist E."/>
            <person name="Kamisugi Y."/>
            <person name="Tanahashi T."/>
            <person name="Sakakibara K."/>
            <person name="Fujita T."/>
            <person name="Oishi K."/>
            <person name="Shin-I T."/>
            <person name="Kuroki Y."/>
            <person name="Toyoda A."/>
            <person name="Suzuki Y."/>
            <person name="Hashimoto A."/>
            <person name="Yamaguchi K."/>
            <person name="Sugano A."/>
            <person name="Kohara Y."/>
            <person name="Fujiyama A."/>
            <person name="Anterola A."/>
            <person name="Aoki S."/>
            <person name="Ashton N."/>
            <person name="Barbazuk W.B."/>
            <person name="Barker E."/>
            <person name="Bennetzen J."/>
            <person name="Bezanilla M."/>
            <person name="Blankenship R."/>
            <person name="Cho S.H."/>
            <person name="Dutcher S."/>
            <person name="Estelle M."/>
            <person name="Fawcett J.A."/>
            <person name="Gundlach H."/>
            <person name="Hanada K."/>
            <person name="Heyl A."/>
            <person name="Hicks K.A."/>
            <person name="Hugh J."/>
            <person name="Lohr M."/>
            <person name="Mayer K."/>
            <person name="Melkozernov A."/>
            <person name="Murata T."/>
            <person name="Nelson D."/>
            <person name="Pils B."/>
            <person name="Prigge M."/>
            <person name="Reiss B."/>
            <person name="Renner T."/>
            <person name="Rombauts S."/>
            <person name="Rushton P."/>
            <person name="Sanderfoot A."/>
            <person name="Schween G."/>
            <person name="Shiu S.-H."/>
            <person name="Stueber K."/>
            <person name="Theodoulou F.L."/>
            <person name="Tu H."/>
            <person name="Van de Peer Y."/>
            <person name="Verrier P.J."/>
            <person name="Waters E."/>
            <person name="Wood A."/>
            <person name="Yang L."/>
            <person name="Cove D."/>
            <person name="Cuming A."/>
            <person name="Hasebe M."/>
            <person name="Lucas S."/>
            <person name="Mishler D.B."/>
            <person name="Reski R."/>
            <person name="Grigoriev I."/>
            <person name="Quatrano R.S."/>
            <person name="Boore J.L."/>
        </authorList>
    </citation>
    <scope>NUCLEOTIDE SEQUENCE [LARGE SCALE GENOMIC DNA]</scope>
    <source>
        <strain evidence="3 4">cv. Gransden 2004</strain>
    </source>
</reference>
<dbReference type="PANTHER" id="PTHR31407:SF47">
    <property type="entry name" value="PSBP C-TERMINAL DOMAIN-CONTAINING PROTEIN"/>
    <property type="match status" value="1"/>
</dbReference>
<dbReference type="AlphaFoldDB" id="A0A2K1IIZ0"/>
<dbReference type="GO" id="GO:0019898">
    <property type="term" value="C:extrinsic component of membrane"/>
    <property type="evidence" value="ECO:0007669"/>
    <property type="project" value="InterPro"/>
</dbReference>
<dbReference type="EMBL" id="ABEU02000023">
    <property type="protein sequence ID" value="PNR29244.1"/>
    <property type="molecule type" value="Genomic_DNA"/>
</dbReference>
<dbReference type="PANTHER" id="PTHR31407">
    <property type="match status" value="1"/>
</dbReference>
<dbReference type="EnsemblPlants" id="Pp3c23_11560V3.1">
    <property type="protein sequence ID" value="Pp3c23_11560V3.1"/>
    <property type="gene ID" value="Pp3c23_11560"/>
</dbReference>
<feature type="domain" description="PsbP C-terminal" evidence="1">
    <location>
        <begin position="110"/>
        <end position="250"/>
    </location>
</feature>
<reference evidence="3" key="3">
    <citation type="submission" date="2020-12" db="UniProtKB">
        <authorList>
            <consortium name="EnsemblPlants"/>
        </authorList>
    </citation>
    <scope>IDENTIFICATION</scope>
</reference>
<dbReference type="InterPro" id="IPR002683">
    <property type="entry name" value="PsbP_C"/>
</dbReference>
<evidence type="ECO:0000313" key="4">
    <source>
        <dbReference type="Proteomes" id="UP000006727"/>
    </source>
</evidence>
<accession>A0A2K1IIZ0</accession>
<dbReference type="Gene3D" id="3.40.1000.10">
    <property type="entry name" value="Mog1/PsbP, alpha/beta/alpha sandwich"/>
    <property type="match status" value="1"/>
</dbReference>
<keyword evidence="4" id="KW-1185">Reference proteome</keyword>